<evidence type="ECO:0000256" key="1">
    <source>
        <dbReference type="ARBA" id="ARBA00000798"/>
    </source>
</evidence>
<keyword evidence="10" id="KW-1185">Reference proteome</keyword>
<sequence>MPRLQAHPSYLALALAVAACDPMTEGKEPDSAPSGFANLDETPGVDAWVHFTNPDSPPYPTQKGPKKKFEKDQNELGEDPTILLEIERLIASTQEFHDQVPQTIRGAIYSFDLPRFLKAFQKAEESNKIDIRLVHDGHDQYDHKKKEHAAAQALHRLLRNKHHFCGNGTDGENKDEGDYSYNGCIASHHAGSMHSKFFTFSKAKDPDGLPRSHVVWISSANLTKQTGGNSFNTAITIYGNQELYKFFNDYFLDLELGSDFADDEPDDGNDYYVPNGNGHFESGPVGVYISPEIDSDLVLNQLKLISPDNLCRVHVAQMAVSNDRHALVKRLKELAEGGCKIRVVAGSIGKVSLATLDAAEIPRRVNNVHDKNVLIYAKFAGSEMPRYIVLTGSHNWTGPAKFRNDEILLRLESKALYEAFLQHFNDAFDAGDKCPDLDEACQKVVDPYSQGD</sequence>
<dbReference type="GO" id="GO:0016042">
    <property type="term" value="P:lipid catabolic process"/>
    <property type="evidence" value="ECO:0007669"/>
    <property type="project" value="UniProtKB-KW"/>
</dbReference>
<accession>A0A1I2IJF4</accession>
<dbReference type="OrthoDB" id="3740959at2"/>
<dbReference type="EMBL" id="FOMX01000069">
    <property type="protein sequence ID" value="SFF42374.1"/>
    <property type="molecule type" value="Genomic_DNA"/>
</dbReference>
<keyword evidence="5" id="KW-0442">Lipid degradation</keyword>
<reference evidence="10" key="1">
    <citation type="submission" date="2016-10" db="EMBL/GenBank/DDBJ databases">
        <authorList>
            <person name="Varghese N."/>
            <person name="Submissions S."/>
        </authorList>
    </citation>
    <scope>NUCLEOTIDE SEQUENCE [LARGE SCALE GENOMIC DNA]</scope>
    <source>
        <strain evidence="10">ATCC 25963</strain>
    </source>
</reference>
<evidence type="ECO:0000256" key="7">
    <source>
        <dbReference type="SAM" id="MobiDB-lite"/>
    </source>
</evidence>
<dbReference type="Gene3D" id="3.30.870.10">
    <property type="entry name" value="Endonuclease Chain A"/>
    <property type="match status" value="2"/>
</dbReference>
<evidence type="ECO:0000256" key="4">
    <source>
        <dbReference type="ARBA" id="ARBA00022801"/>
    </source>
</evidence>
<dbReference type="Proteomes" id="UP000199400">
    <property type="component" value="Unassembled WGS sequence"/>
</dbReference>
<dbReference type="InterPro" id="IPR051406">
    <property type="entry name" value="PLD_domain"/>
</dbReference>
<dbReference type="EC" id="3.1.4.4" evidence="3"/>
<dbReference type="GO" id="GO:0004630">
    <property type="term" value="F:phospholipase D activity"/>
    <property type="evidence" value="ECO:0007669"/>
    <property type="project" value="UniProtKB-EC"/>
</dbReference>
<dbReference type="Pfam" id="PF13091">
    <property type="entry name" value="PLDc_2"/>
    <property type="match status" value="2"/>
</dbReference>
<comment type="catalytic activity">
    <reaction evidence="1">
        <text>a 1,2-diacyl-sn-glycero-3-phosphocholine + H2O = a 1,2-diacyl-sn-glycero-3-phosphate + choline + H(+)</text>
        <dbReference type="Rhea" id="RHEA:14445"/>
        <dbReference type="ChEBI" id="CHEBI:15354"/>
        <dbReference type="ChEBI" id="CHEBI:15377"/>
        <dbReference type="ChEBI" id="CHEBI:15378"/>
        <dbReference type="ChEBI" id="CHEBI:57643"/>
        <dbReference type="ChEBI" id="CHEBI:58608"/>
        <dbReference type="EC" id="3.1.4.4"/>
    </reaction>
</comment>
<keyword evidence="4" id="KW-0378">Hydrolase</keyword>
<dbReference type="STRING" id="54.SAMN02745121_08773"/>
<dbReference type="PANTHER" id="PTHR43856:SF1">
    <property type="entry name" value="MITOCHONDRIAL CARDIOLIPIN HYDROLASE"/>
    <property type="match status" value="1"/>
</dbReference>
<keyword evidence="6" id="KW-0443">Lipid metabolism</keyword>
<evidence type="ECO:0000256" key="2">
    <source>
        <dbReference type="ARBA" id="ARBA00008664"/>
    </source>
</evidence>
<evidence type="ECO:0000259" key="8">
    <source>
        <dbReference type="Pfam" id="PF13091"/>
    </source>
</evidence>
<dbReference type="GO" id="GO:0016891">
    <property type="term" value="F:RNA endonuclease activity producing 5'-phosphomonoesters, hydrolytic mechanism"/>
    <property type="evidence" value="ECO:0007669"/>
    <property type="project" value="TreeGrafter"/>
</dbReference>
<evidence type="ECO:0000313" key="10">
    <source>
        <dbReference type="Proteomes" id="UP000199400"/>
    </source>
</evidence>
<proteinExistence type="inferred from homology"/>
<gene>
    <name evidence="9" type="ORF">SAMN02745121_08773</name>
</gene>
<evidence type="ECO:0000256" key="3">
    <source>
        <dbReference type="ARBA" id="ARBA00012027"/>
    </source>
</evidence>
<evidence type="ECO:0000313" key="9">
    <source>
        <dbReference type="EMBL" id="SFF42374.1"/>
    </source>
</evidence>
<evidence type="ECO:0000256" key="6">
    <source>
        <dbReference type="ARBA" id="ARBA00023098"/>
    </source>
</evidence>
<feature type="domain" description="Phospholipase D-like" evidence="8">
    <location>
        <begin position="102"/>
        <end position="251"/>
    </location>
</feature>
<name>A0A1I2IJF4_9BACT</name>
<feature type="region of interest" description="Disordered" evidence="7">
    <location>
        <begin position="50"/>
        <end position="76"/>
    </location>
</feature>
<organism evidence="9 10">
    <name type="scientific">Nannocystis exedens</name>
    <dbReference type="NCBI Taxonomy" id="54"/>
    <lineage>
        <taxon>Bacteria</taxon>
        <taxon>Pseudomonadati</taxon>
        <taxon>Myxococcota</taxon>
        <taxon>Polyangia</taxon>
        <taxon>Nannocystales</taxon>
        <taxon>Nannocystaceae</taxon>
        <taxon>Nannocystis</taxon>
    </lineage>
</organism>
<protein>
    <recommendedName>
        <fullName evidence="3">phospholipase D</fullName>
        <ecNumber evidence="3">3.1.4.4</ecNumber>
    </recommendedName>
</protein>
<dbReference type="AlphaFoldDB" id="A0A1I2IJF4"/>
<dbReference type="InterPro" id="IPR025202">
    <property type="entry name" value="PLD-like_dom"/>
</dbReference>
<dbReference type="PANTHER" id="PTHR43856">
    <property type="entry name" value="CARDIOLIPIN HYDROLASE"/>
    <property type="match status" value="1"/>
</dbReference>
<dbReference type="RefSeq" id="WP_096327541.1">
    <property type="nucleotide sequence ID" value="NZ_NETK01000001.1"/>
</dbReference>
<evidence type="ECO:0000256" key="5">
    <source>
        <dbReference type="ARBA" id="ARBA00022963"/>
    </source>
</evidence>
<dbReference type="SUPFAM" id="SSF56024">
    <property type="entry name" value="Phospholipase D/nuclease"/>
    <property type="match status" value="2"/>
</dbReference>
<dbReference type="PROSITE" id="PS51257">
    <property type="entry name" value="PROKAR_LIPOPROTEIN"/>
    <property type="match status" value="1"/>
</dbReference>
<feature type="domain" description="Phospholipase D-like" evidence="8">
    <location>
        <begin position="313"/>
        <end position="425"/>
    </location>
</feature>
<comment type="similarity">
    <text evidence="2">Belongs to the phospholipase D family.</text>
</comment>